<dbReference type="AlphaFoldDB" id="A0A834ZXI0"/>
<dbReference type="InterPro" id="IPR016135">
    <property type="entry name" value="UBQ-conjugating_enzyme/RWD"/>
</dbReference>
<dbReference type="PANTHER" id="PTHR24068">
    <property type="entry name" value="UBIQUITIN-CONJUGATING ENZYME E2"/>
    <property type="match status" value="1"/>
</dbReference>
<organism evidence="2 3">
    <name type="scientific">Digitaria exilis</name>
    <dbReference type="NCBI Taxonomy" id="1010633"/>
    <lineage>
        <taxon>Eukaryota</taxon>
        <taxon>Viridiplantae</taxon>
        <taxon>Streptophyta</taxon>
        <taxon>Embryophyta</taxon>
        <taxon>Tracheophyta</taxon>
        <taxon>Spermatophyta</taxon>
        <taxon>Magnoliopsida</taxon>
        <taxon>Liliopsida</taxon>
        <taxon>Poales</taxon>
        <taxon>Poaceae</taxon>
        <taxon>PACMAD clade</taxon>
        <taxon>Panicoideae</taxon>
        <taxon>Panicodae</taxon>
        <taxon>Paniceae</taxon>
        <taxon>Anthephorinae</taxon>
        <taxon>Digitaria</taxon>
    </lineage>
</organism>
<sequence>MADALRRLRMELLDMQKPPPECSAGEIDERSDVHTGLINNDIFHWSATIHGPSDSPYTGGLFRLTMDFPQEYPHKAPVVKFKTKVYHPNIDSENGYVDVDILTEKWLAGMSVRYILMSIWQLLKTPDAETPVAQEIGGIYMKDPDKYNDIAKQWTQKYAKE</sequence>
<dbReference type="Pfam" id="PF00179">
    <property type="entry name" value="UQ_con"/>
    <property type="match status" value="1"/>
</dbReference>
<gene>
    <name evidence="2" type="ORF">HU200_066109</name>
</gene>
<evidence type="ECO:0000313" key="3">
    <source>
        <dbReference type="Proteomes" id="UP000636709"/>
    </source>
</evidence>
<dbReference type="EMBL" id="JACEFO010002955">
    <property type="protein sequence ID" value="KAF8645706.1"/>
    <property type="molecule type" value="Genomic_DNA"/>
</dbReference>
<dbReference type="SMART" id="SM00212">
    <property type="entry name" value="UBCc"/>
    <property type="match status" value="1"/>
</dbReference>
<dbReference type="Proteomes" id="UP000636709">
    <property type="component" value="Unassembled WGS sequence"/>
</dbReference>
<dbReference type="PROSITE" id="PS50127">
    <property type="entry name" value="UBC_2"/>
    <property type="match status" value="1"/>
</dbReference>
<dbReference type="InterPro" id="IPR000608">
    <property type="entry name" value="UBC"/>
</dbReference>
<name>A0A834ZXI0_9POAL</name>
<proteinExistence type="predicted"/>
<protein>
    <recommendedName>
        <fullName evidence="1">UBC core domain-containing protein</fullName>
    </recommendedName>
</protein>
<comment type="caution">
    <text evidence="2">The sequence shown here is derived from an EMBL/GenBank/DDBJ whole genome shotgun (WGS) entry which is preliminary data.</text>
</comment>
<feature type="domain" description="UBC core" evidence="1">
    <location>
        <begin position="3"/>
        <end position="160"/>
    </location>
</feature>
<dbReference type="OrthoDB" id="7851174at2759"/>
<dbReference type="Gene3D" id="3.10.110.10">
    <property type="entry name" value="Ubiquitin Conjugating Enzyme"/>
    <property type="match status" value="1"/>
</dbReference>
<evidence type="ECO:0000313" key="2">
    <source>
        <dbReference type="EMBL" id="KAF8645706.1"/>
    </source>
</evidence>
<dbReference type="SUPFAM" id="SSF54495">
    <property type="entry name" value="UBC-like"/>
    <property type="match status" value="1"/>
</dbReference>
<keyword evidence="3" id="KW-1185">Reference proteome</keyword>
<accession>A0A834ZXI0</accession>
<evidence type="ECO:0000259" key="1">
    <source>
        <dbReference type="PROSITE" id="PS50127"/>
    </source>
</evidence>
<reference evidence="2" key="1">
    <citation type="submission" date="2020-07" db="EMBL/GenBank/DDBJ databases">
        <title>Genome sequence and genetic diversity analysis of an under-domesticated orphan crop, white fonio (Digitaria exilis).</title>
        <authorList>
            <person name="Bennetzen J.L."/>
            <person name="Chen S."/>
            <person name="Ma X."/>
            <person name="Wang X."/>
            <person name="Yssel A.E.J."/>
            <person name="Chaluvadi S.R."/>
            <person name="Johnson M."/>
            <person name="Gangashetty P."/>
            <person name="Hamidou F."/>
            <person name="Sanogo M.D."/>
            <person name="Zwaenepoel A."/>
            <person name="Wallace J."/>
            <person name="Van De Peer Y."/>
            <person name="Van Deynze A."/>
        </authorList>
    </citation>
    <scope>NUCLEOTIDE SEQUENCE</scope>
    <source>
        <tissue evidence="2">Leaves</tissue>
    </source>
</reference>